<evidence type="ECO:0000259" key="3">
    <source>
        <dbReference type="Pfam" id="PF00483"/>
    </source>
</evidence>
<evidence type="ECO:0000256" key="1">
    <source>
        <dbReference type="ARBA" id="ARBA00022679"/>
    </source>
</evidence>
<dbReference type="Gene3D" id="3.90.550.10">
    <property type="entry name" value="Spore Coat Polysaccharide Biosynthesis Protein SpsA, Chain A"/>
    <property type="match status" value="1"/>
</dbReference>
<evidence type="ECO:0000313" key="4">
    <source>
        <dbReference type="EMBL" id="HIX86278.1"/>
    </source>
</evidence>
<accession>A0A9D2BQV4</accession>
<protein>
    <submittedName>
        <fullName evidence="4">Nucleotidyltransferase family protein</fullName>
    </submittedName>
</protein>
<keyword evidence="2" id="KW-0548">Nucleotidyltransferase</keyword>
<dbReference type="AlphaFoldDB" id="A0A9D2BQV4"/>
<gene>
    <name evidence="4" type="ORF">H9848_06690</name>
</gene>
<organism evidence="4 5">
    <name type="scientific">Candidatus Parabacteroides intestinigallinarum</name>
    <dbReference type="NCBI Taxonomy" id="2838722"/>
    <lineage>
        <taxon>Bacteria</taxon>
        <taxon>Pseudomonadati</taxon>
        <taxon>Bacteroidota</taxon>
        <taxon>Bacteroidia</taxon>
        <taxon>Bacteroidales</taxon>
        <taxon>Tannerellaceae</taxon>
        <taxon>Parabacteroides</taxon>
    </lineage>
</organism>
<sequence length="250" mass="28476">MKAMIFAAGVGSRLRPLTDHTPKALIPVGGKPMLEHVILKLKAAGFDRLVINIHHLGGQIADFLRANDNFGLQIHLSDESDYLLDTGGGIKKATPWLRGDEPFLVHNVDILSDVDLRALYEAHRRSDPLATLLVSRRDTSRYLLFNKEDKLCGWRNRQTGEVKSYYPYFDPDQYQELAFSGIHVMSPRILDLMEEWTGKFSIIQFYLSVCARTDIRAYKAERLRLIDVGKPEALARAERWLREGEGARPE</sequence>
<dbReference type="InterPro" id="IPR029044">
    <property type="entry name" value="Nucleotide-diphossugar_trans"/>
</dbReference>
<proteinExistence type="predicted"/>
<dbReference type="SUPFAM" id="SSF53448">
    <property type="entry name" value="Nucleotide-diphospho-sugar transferases"/>
    <property type="match status" value="1"/>
</dbReference>
<feature type="domain" description="Nucleotidyl transferase" evidence="3">
    <location>
        <begin position="2"/>
        <end position="238"/>
    </location>
</feature>
<dbReference type="GO" id="GO:0016779">
    <property type="term" value="F:nucleotidyltransferase activity"/>
    <property type="evidence" value="ECO:0007669"/>
    <property type="project" value="UniProtKB-KW"/>
</dbReference>
<evidence type="ECO:0000256" key="2">
    <source>
        <dbReference type="ARBA" id="ARBA00022695"/>
    </source>
</evidence>
<keyword evidence="1" id="KW-0808">Transferase</keyword>
<evidence type="ECO:0000313" key="5">
    <source>
        <dbReference type="Proteomes" id="UP000823847"/>
    </source>
</evidence>
<dbReference type="InterPro" id="IPR050065">
    <property type="entry name" value="GlmU-like"/>
</dbReference>
<dbReference type="PANTHER" id="PTHR43584">
    <property type="entry name" value="NUCLEOTIDYL TRANSFERASE"/>
    <property type="match status" value="1"/>
</dbReference>
<dbReference type="PANTHER" id="PTHR43584:SF8">
    <property type="entry name" value="N-ACETYLMURAMATE ALPHA-1-PHOSPHATE URIDYLYLTRANSFERASE"/>
    <property type="match status" value="1"/>
</dbReference>
<comment type="caution">
    <text evidence="4">The sequence shown here is derived from an EMBL/GenBank/DDBJ whole genome shotgun (WGS) entry which is preliminary data.</text>
</comment>
<reference evidence="4" key="1">
    <citation type="journal article" date="2021" name="PeerJ">
        <title>Extensive microbial diversity within the chicken gut microbiome revealed by metagenomics and culture.</title>
        <authorList>
            <person name="Gilroy R."/>
            <person name="Ravi A."/>
            <person name="Getino M."/>
            <person name="Pursley I."/>
            <person name="Horton D.L."/>
            <person name="Alikhan N.F."/>
            <person name="Baker D."/>
            <person name="Gharbi K."/>
            <person name="Hall N."/>
            <person name="Watson M."/>
            <person name="Adriaenssens E.M."/>
            <person name="Foster-Nyarko E."/>
            <person name="Jarju S."/>
            <person name="Secka A."/>
            <person name="Antonio M."/>
            <person name="Oren A."/>
            <person name="Chaudhuri R.R."/>
            <person name="La Ragione R."/>
            <person name="Hildebrand F."/>
            <person name="Pallen M.J."/>
        </authorList>
    </citation>
    <scope>NUCLEOTIDE SEQUENCE</scope>
    <source>
        <strain evidence="4">ChiHecec2B26-12326</strain>
    </source>
</reference>
<reference evidence="4" key="2">
    <citation type="submission" date="2021-04" db="EMBL/GenBank/DDBJ databases">
        <authorList>
            <person name="Gilroy R."/>
        </authorList>
    </citation>
    <scope>NUCLEOTIDE SEQUENCE</scope>
    <source>
        <strain evidence="4">ChiHecec2B26-12326</strain>
    </source>
</reference>
<name>A0A9D2BQV4_9BACT</name>
<dbReference type="CDD" id="cd06422">
    <property type="entry name" value="NTP_transferase_like_1"/>
    <property type="match status" value="1"/>
</dbReference>
<dbReference type="Pfam" id="PF00483">
    <property type="entry name" value="NTP_transferase"/>
    <property type="match status" value="1"/>
</dbReference>
<dbReference type="EMBL" id="DXEN01000054">
    <property type="protein sequence ID" value="HIX86278.1"/>
    <property type="molecule type" value="Genomic_DNA"/>
</dbReference>
<dbReference type="Proteomes" id="UP000823847">
    <property type="component" value="Unassembled WGS sequence"/>
</dbReference>
<dbReference type="InterPro" id="IPR005835">
    <property type="entry name" value="NTP_transferase_dom"/>
</dbReference>